<gene>
    <name evidence="1" type="ORF">SAMN05421665_0971</name>
</gene>
<protein>
    <submittedName>
        <fullName evidence="1">Uncharacterized protein</fullName>
    </submittedName>
</protein>
<proteinExistence type="predicted"/>
<evidence type="ECO:0000313" key="1">
    <source>
        <dbReference type="EMBL" id="SIT79596.1"/>
    </source>
</evidence>
<reference evidence="2" key="1">
    <citation type="submission" date="2017-01" db="EMBL/GenBank/DDBJ databases">
        <authorList>
            <person name="Varghese N."/>
            <person name="Submissions S."/>
        </authorList>
    </citation>
    <scope>NUCLEOTIDE SEQUENCE [LARGE SCALE GENOMIC DNA]</scope>
    <source>
        <strain evidence="2">DSM 29591</strain>
    </source>
</reference>
<evidence type="ECO:0000313" key="2">
    <source>
        <dbReference type="Proteomes" id="UP000186997"/>
    </source>
</evidence>
<organism evidence="1 2">
    <name type="scientific">Yoonia rosea</name>
    <dbReference type="NCBI Taxonomy" id="287098"/>
    <lineage>
        <taxon>Bacteria</taxon>
        <taxon>Pseudomonadati</taxon>
        <taxon>Pseudomonadota</taxon>
        <taxon>Alphaproteobacteria</taxon>
        <taxon>Rhodobacterales</taxon>
        <taxon>Paracoccaceae</taxon>
        <taxon>Yoonia</taxon>
    </lineage>
</organism>
<dbReference type="AlphaFoldDB" id="A0A1R3WQ36"/>
<name>A0A1R3WQ36_9RHOB</name>
<dbReference type="Proteomes" id="UP000186997">
    <property type="component" value="Unassembled WGS sequence"/>
</dbReference>
<accession>A0A1R3WQ36</accession>
<keyword evidence="2" id="KW-1185">Reference proteome</keyword>
<sequence>MAYIALSYDHLTPHARKCINGFKDLRWRFVFRSKQETGDVSLGASCTRASERILPHANNTEIGNIDKK</sequence>
<dbReference type="EMBL" id="FTPR01000001">
    <property type="protein sequence ID" value="SIT79596.1"/>
    <property type="molecule type" value="Genomic_DNA"/>
</dbReference>